<dbReference type="Proteomes" id="UP000825935">
    <property type="component" value="Chromosome 25"/>
</dbReference>
<evidence type="ECO:0000256" key="14">
    <source>
        <dbReference type="ARBA" id="ARBA00058524"/>
    </source>
</evidence>
<keyword evidence="10" id="KW-0809">Transit peptide</keyword>
<dbReference type="Pfam" id="PF01300">
    <property type="entry name" value="Sua5_yciO_yrdC"/>
    <property type="match status" value="1"/>
</dbReference>
<evidence type="ECO:0000256" key="9">
    <source>
        <dbReference type="ARBA" id="ARBA00022679"/>
    </source>
</evidence>
<evidence type="ECO:0000256" key="4">
    <source>
        <dbReference type="ARBA" id="ARBA00007663"/>
    </source>
</evidence>
<evidence type="ECO:0000256" key="12">
    <source>
        <dbReference type="ARBA" id="ARBA00023136"/>
    </source>
</evidence>
<proteinExistence type="inferred from homology"/>
<dbReference type="NCBIfam" id="TIGR00057">
    <property type="entry name" value="L-threonylcarbamoyladenylate synthase"/>
    <property type="match status" value="1"/>
</dbReference>
<comment type="similarity">
    <text evidence="4">Belongs to the SUA5 family.</text>
</comment>
<comment type="function">
    <text evidence="14">Cytoplasmic and mitochondrial threonylcarbamoyl-AMP synthase required for the formation of a threonylcarbamoyl group on adenosine at position 37 (t(6)A37) in tRNAs that read codons beginning with adenine. Catalyzes the conversion of L-threonine, HCO(3)(-)/CO(2) and ATP to give threonylcarbamoyl-AMP (TC-AMP) as the acyladenylate intermediate, with the release of diphosphate. Participates in t(6)A37 formation in cytoplasmic and mitochondrial tRNAs. May regulate the activity of some transporters.</text>
</comment>
<evidence type="ECO:0000256" key="2">
    <source>
        <dbReference type="ARBA" id="ARBA00004202"/>
    </source>
</evidence>
<feature type="domain" description="YrdC-like" evidence="16">
    <location>
        <begin position="54"/>
        <end position="242"/>
    </location>
</feature>
<comment type="caution">
    <text evidence="17">The sequence shown here is derived from an EMBL/GenBank/DDBJ whole genome shotgun (WGS) entry which is preliminary data.</text>
</comment>
<gene>
    <name evidence="17" type="ORF">KP509_25G052800</name>
</gene>
<dbReference type="EMBL" id="CM035430">
    <property type="protein sequence ID" value="KAH7298652.1"/>
    <property type="molecule type" value="Genomic_DNA"/>
</dbReference>
<evidence type="ECO:0000256" key="13">
    <source>
        <dbReference type="ARBA" id="ARBA00048366"/>
    </source>
</evidence>
<evidence type="ECO:0000259" key="16">
    <source>
        <dbReference type="PROSITE" id="PS51163"/>
    </source>
</evidence>
<dbReference type="InterPro" id="IPR006070">
    <property type="entry name" value="Sua5-like_dom"/>
</dbReference>
<keyword evidence="7" id="KW-1003">Cell membrane</keyword>
<dbReference type="GO" id="GO:0000049">
    <property type="term" value="F:tRNA binding"/>
    <property type="evidence" value="ECO:0007669"/>
    <property type="project" value="TreeGrafter"/>
</dbReference>
<dbReference type="PANTHER" id="PTHR17490">
    <property type="entry name" value="SUA5"/>
    <property type="match status" value="1"/>
</dbReference>
<dbReference type="Gene3D" id="3.90.870.10">
    <property type="entry name" value="DHBP synthase"/>
    <property type="match status" value="1"/>
</dbReference>
<evidence type="ECO:0000256" key="8">
    <source>
        <dbReference type="ARBA" id="ARBA00022490"/>
    </source>
</evidence>
<keyword evidence="11" id="KW-0496">Mitochondrion</keyword>
<comment type="subcellular location">
    <subcellularLocation>
        <location evidence="2">Cell membrane</location>
        <topology evidence="2">Peripheral membrane protein</topology>
    </subcellularLocation>
    <subcellularLocation>
        <location evidence="3">Cytoplasm</location>
    </subcellularLocation>
    <subcellularLocation>
        <location evidence="1">Mitochondrion</location>
    </subcellularLocation>
</comment>
<organism evidence="17 18">
    <name type="scientific">Ceratopteris richardii</name>
    <name type="common">Triangle waterfern</name>
    <dbReference type="NCBI Taxonomy" id="49495"/>
    <lineage>
        <taxon>Eukaryota</taxon>
        <taxon>Viridiplantae</taxon>
        <taxon>Streptophyta</taxon>
        <taxon>Embryophyta</taxon>
        <taxon>Tracheophyta</taxon>
        <taxon>Polypodiopsida</taxon>
        <taxon>Polypodiidae</taxon>
        <taxon>Polypodiales</taxon>
        <taxon>Pteridineae</taxon>
        <taxon>Pteridaceae</taxon>
        <taxon>Parkerioideae</taxon>
        <taxon>Ceratopteris</taxon>
    </lineage>
</organism>
<dbReference type="PROSITE" id="PS51163">
    <property type="entry name" value="YRDC"/>
    <property type="match status" value="1"/>
</dbReference>
<dbReference type="EMBL" id="CM035430">
    <property type="protein sequence ID" value="KAH7298653.1"/>
    <property type="molecule type" value="Genomic_DNA"/>
</dbReference>
<dbReference type="SUPFAM" id="SSF55821">
    <property type="entry name" value="YrdC/RibB"/>
    <property type="match status" value="1"/>
</dbReference>
<dbReference type="AlphaFoldDB" id="A0A8T2RT81"/>
<accession>A0A8T2RT81</accession>
<keyword evidence="8" id="KW-0963">Cytoplasm</keyword>
<dbReference type="EC" id="2.7.7.87" evidence="5"/>
<dbReference type="GO" id="GO:0006450">
    <property type="term" value="P:regulation of translational fidelity"/>
    <property type="evidence" value="ECO:0007669"/>
    <property type="project" value="TreeGrafter"/>
</dbReference>
<dbReference type="GO" id="GO:0005886">
    <property type="term" value="C:plasma membrane"/>
    <property type="evidence" value="ECO:0007669"/>
    <property type="project" value="UniProtKB-SubCell"/>
</dbReference>
<dbReference type="PANTHER" id="PTHR17490:SF10">
    <property type="entry name" value="THREONYLCARBAMOYL-AMP SYNTHASE"/>
    <property type="match status" value="1"/>
</dbReference>
<evidence type="ECO:0000256" key="6">
    <source>
        <dbReference type="ARBA" id="ARBA00015492"/>
    </source>
</evidence>
<dbReference type="InterPro" id="IPR017945">
    <property type="entry name" value="DHBP_synth_RibB-like_a/b_dom"/>
</dbReference>
<name>A0A8T2RT81_CERRI</name>
<evidence type="ECO:0000313" key="17">
    <source>
        <dbReference type="EMBL" id="KAH7298653.1"/>
    </source>
</evidence>
<protein>
    <recommendedName>
        <fullName evidence="6">Threonylcarbamoyl-AMP synthase</fullName>
        <ecNumber evidence="5">2.7.7.87</ecNumber>
    </recommendedName>
</protein>
<dbReference type="OMA" id="RDLCAVW"/>
<dbReference type="FunFam" id="3.90.870.10:FF:000007">
    <property type="entry name" value="YrdC N6-threonylcarbamoyltransferase domain containing"/>
    <property type="match status" value="1"/>
</dbReference>
<keyword evidence="18" id="KW-1185">Reference proteome</keyword>
<evidence type="ECO:0000256" key="1">
    <source>
        <dbReference type="ARBA" id="ARBA00004173"/>
    </source>
</evidence>
<evidence type="ECO:0000256" key="10">
    <source>
        <dbReference type="ARBA" id="ARBA00022946"/>
    </source>
</evidence>
<dbReference type="GO" id="GO:0061710">
    <property type="term" value="F:L-threonylcarbamoyladenylate synthase"/>
    <property type="evidence" value="ECO:0007669"/>
    <property type="project" value="UniProtKB-EC"/>
</dbReference>
<evidence type="ECO:0000256" key="15">
    <source>
        <dbReference type="ARBA" id="ARBA00063146"/>
    </source>
</evidence>
<sequence length="265" mass="28256">MLRPVWVHCKVFRNIAEGSSKLLRSSMSTASALPTNVHKAQETASTSQVLPALPEYVHEAVDALKKGLVIAVPTDTIYGFAGDACCEEAIQKIYSIKGRSSMNPLAVCLAHTHDFKKYSVTEHLPEGLLEELLPGPVTVVLMRGEHSLLDECLNPGLCSIGIRIPDSSFILQVAEAFGGAIALTSANVSGQSSSIRIDEFRMLWPHCAAVFDAGELPSSRDGSTVVDLTVPGIYKILRTGSALDSTVAVLENHGLKTASTTVQAS</sequence>
<evidence type="ECO:0000256" key="3">
    <source>
        <dbReference type="ARBA" id="ARBA00004496"/>
    </source>
</evidence>
<dbReference type="InterPro" id="IPR050156">
    <property type="entry name" value="TC-AMP_synthase_SUA5"/>
</dbReference>
<keyword evidence="12" id="KW-0472">Membrane</keyword>
<evidence type="ECO:0000313" key="18">
    <source>
        <dbReference type="Proteomes" id="UP000825935"/>
    </source>
</evidence>
<reference evidence="17" key="1">
    <citation type="submission" date="2021-08" db="EMBL/GenBank/DDBJ databases">
        <title>WGS assembly of Ceratopteris richardii.</title>
        <authorList>
            <person name="Marchant D.B."/>
            <person name="Chen G."/>
            <person name="Jenkins J."/>
            <person name="Shu S."/>
            <person name="Leebens-Mack J."/>
            <person name="Grimwood J."/>
            <person name="Schmutz J."/>
            <person name="Soltis P."/>
            <person name="Soltis D."/>
            <person name="Chen Z.-H."/>
        </authorList>
    </citation>
    <scope>NUCLEOTIDE SEQUENCE</scope>
    <source>
        <strain evidence="17">Whitten #5841</strain>
        <tissue evidence="17">Leaf</tissue>
    </source>
</reference>
<evidence type="ECO:0000256" key="11">
    <source>
        <dbReference type="ARBA" id="ARBA00023128"/>
    </source>
</evidence>
<keyword evidence="9" id="KW-0808">Transferase</keyword>
<dbReference type="OrthoDB" id="412787at2759"/>
<comment type="catalytic activity">
    <reaction evidence="13">
        <text>L-threonine + hydrogencarbonate + ATP = L-threonylcarbamoyladenylate + diphosphate + H2O</text>
        <dbReference type="Rhea" id="RHEA:36407"/>
        <dbReference type="ChEBI" id="CHEBI:15377"/>
        <dbReference type="ChEBI" id="CHEBI:17544"/>
        <dbReference type="ChEBI" id="CHEBI:30616"/>
        <dbReference type="ChEBI" id="CHEBI:33019"/>
        <dbReference type="ChEBI" id="CHEBI:57926"/>
        <dbReference type="ChEBI" id="CHEBI:73682"/>
        <dbReference type="EC" id="2.7.7.87"/>
    </reaction>
</comment>
<comment type="subunit">
    <text evidence="15">Interacts with RSC1A1.</text>
</comment>
<dbReference type="GO" id="GO:0005739">
    <property type="term" value="C:mitochondrion"/>
    <property type="evidence" value="ECO:0007669"/>
    <property type="project" value="UniProtKB-SubCell"/>
</dbReference>
<evidence type="ECO:0000256" key="7">
    <source>
        <dbReference type="ARBA" id="ARBA00022475"/>
    </source>
</evidence>
<dbReference type="GO" id="GO:0003725">
    <property type="term" value="F:double-stranded RNA binding"/>
    <property type="evidence" value="ECO:0007669"/>
    <property type="project" value="InterPro"/>
</dbReference>
<evidence type="ECO:0000256" key="5">
    <source>
        <dbReference type="ARBA" id="ARBA00012584"/>
    </source>
</evidence>